<dbReference type="Pfam" id="PF04080">
    <property type="entry name" value="Per1"/>
    <property type="match status" value="1"/>
</dbReference>
<feature type="chain" id="PRO_5018378917" description="Post-GPI attachment to proteins factor 3" evidence="8">
    <location>
        <begin position="22"/>
        <end position="319"/>
    </location>
</feature>
<keyword evidence="6 8" id="KW-1133">Transmembrane helix</keyword>
<dbReference type="AlphaFoldDB" id="A0A3S1H310"/>
<evidence type="ECO:0000256" key="6">
    <source>
        <dbReference type="ARBA" id="ARBA00022989"/>
    </source>
</evidence>
<feature type="transmembrane region" description="Helical" evidence="8">
    <location>
        <begin position="135"/>
        <end position="155"/>
    </location>
</feature>
<dbReference type="GO" id="GO:0000139">
    <property type="term" value="C:Golgi membrane"/>
    <property type="evidence" value="ECO:0007669"/>
    <property type="project" value="UniProtKB-SubCell"/>
</dbReference>
<feature type="transmembrane region" description="Helical" evidence="8">
    <location>
        <begin position="219"/>
        <end position="243"/>
    </location>
</feature>
<sequence length="319" mass="36845">MKVTTSLLVLILVLSSSSVYASNGDRSYIFSKCFQRCKQINCTKPEVFSQRQPFHMKLLRWTCEDECKYDCMWTTVEAYNQDGSSVPQFYGKWPFVRYAGIQEPASMVFSLLNALCHLAILVYRSKVSKSTQMYYVWHGMALVGVITWSCAMIFHTRDTPLTEKLDYFSAFALVLYNIFTLVCRVVGTDMVYTIALSASALVGLYFYHIYYLAFVHFDYGYNMIMNVSAGFVNALGWIAWCLYNRRHRPYVWKCVTVLLGLLAFLSLELFDFPPICWTFDAHSLWHAGTVPMTLLWYSFVIDDALYKTDSGEEDVKKLV</sequence>
<keyword evidence="4 8" id="KW-0812">Transmembrane</keyword>
<evidence type="ECO:0000313" key="10">
    <source>
        <dbReference type="Proteomes" id="UP000271974"/>
    </source>
</evidence>
<dbReference type="EMBL" id="RQTK01001250">
    <property type="protein sequence ID" value="RUS71230.1"/>
    <property type="molecule type" value="Genomic_DNA"/>
</dbReference>
<comment type="function">
    <text evidence="8">Involved in the lipid remodeling steps of GPI-anchor maturation.</text>
</comment>
<gene>
    <name evidence="9" type="ORF">EGW08_021011</name>
</gene>
<keyword evidence="10" id="KW-1185">Reference proteome</keyword>
<protein>
    <recommendedName>
        <fullName evidence="8">Post-GPI attachment to proteins factor 3</fullName>
    </recommendedName>
</protein>
<feature type="transmembrane region" description="Helical" evidence="8">
    <location>
        <begin position="194"/>
        <end position="213"/>
    </location>
</feature>
<dbReference type="Proteomes" id="UP000271974">
    <property type="component" value="Unassembled WGS sequence"/>
</dbReference>
<keyword evidence="7 8" id="KW-0472">Membrane</keyword>
<keyword evidence="5 8" id="KW-0732">Signal</keyword>
<feature type="transmembrane region" description="Helical" evidence="8">
    <location>
        <begin position="105"/>
        <end position="123"/>
    </location>
</feature>
<dbReference type="GO" id="GO:0006506">
    <property type="term" value="P:GPI anchor biosynthetic process"/>
    <property type="evidence" value="ECO:0007669"/>
    <property type="project" value="UniProtKB-KW"/>
</dbReference>
<reference evidence="9 10" key="1">
    <citation type="submission" date="2019-01" db="EMBL/GenBank/DDBJ databases">
        <title>A draft genome assembly of the solar-powered sea slug Elysia chlorotica.</title>
        <authorList>
            <person name="Cai H."/>
            <person name="Li Q."/>
            <person name="Fang X."/>
            <person name="Li J."/>
            <person name="Curtis N.E."/>
            <person name="Altenburger A."/>
            <person name="Shibata T."/>
            <person name="Feng M."/>
            <person name="Maeda T."/>
            <person name="Schwartz J.A."/>
            <person name="Shigenobu S."/>
            <person name="Lundholm N."/>
            <person name="Nishiyama T."/>
            <person name="Yang H."/>
            <person name="Hasebe M."/>
            <person name="Li S."/>
            <person name="Pierce S.K."/>
            <person name="Wang J."/>
        </authorList>
    </citation>
    <scope>NUCLEOTIDE SEQUENCE [LARGE SCALE GENOMIC DNA]</scope>
    <source>
        <strain evidence="9">EC2010</strain>
        <tissue evidence="9">Whole organism of an adult</tissue>
    </source>
</reference>
<evidence type="ECO:0000256" key="1">
    <source>
        <dbReference type="ARBA" id="ARBA00004127"/>
    </source>
</evidence>
<comment type="similarity">
    <text evidence="2 8">Belongs to the PGAP3 family.</text>
</comment>
<dbReference type="STRING" id="188477.A0A3S1H310"/>
<evidence type="ECO:0000256" key="5">
    <source>
        <dbReference type="ARBA" id="ARBA00022729"/>
    </source>
</evidence>
<dbReference type="GO" id="GO:0016788">
    <property type="term" value="F:hydrolase activity, acting on ester bonds"/>
    <property type="evidence" value="ECO:0007669"/>
    <property type="project" value="TreeGrafter"/>
</dbReference>
<evidence type="ECO:0000256" key="8">
    <source>
        <dbReference type="RuleBase" id="RU365066"/>
    </source>
</evidence>
<dbReference type="InterPro" id="IPR007217">
    <property type="entry name" value="Per1-like"/>
</dbReference>
<name>A0A3S1H310_ELYCH</name>
<evidence type="ECO:0000256" key="7">
    <source>
        <dbReference type="ARBA" id="ARBA00023136"/>
    </source>
</evidence>
<accession>A0A3S1H310</accession>
<feature type="signal peptide" evidence="8">
    <location>
        <begin position="1"/>
        <end position="21"/>
    </location>
</feature>
<evidence type="ECO:0000313" key="9">
    <source>
        <dbReference type="EMBL" id="RUS71230.1"/>
    </source>
</evidence>
<keyword evidence="3 8" id="KW-0337">GPI-anchor biosynthesis</keyword>
<proteinExistence type="inferred from homology"/>
<evidence type="ECO:0000256" key="3">
    <source>
        <dbReference type="ARBA" id="ARBA00022502"/>
    </source>
</evidence>
<comment type="subcellular location">
    <subcellularLocation>
        <location evidence="1">Endomembrane system</location>
        <topology evidence="1">Multi-pass membrane protein</topology>
    </subcellularLocation>
    <subcellularLocation>
        <location evidence="8">Golgi apparatus membrane</location>
        <topology evidence="8">Multi-pass membrane protein</topology>
    </subcellularLocation>
</comment>
<dbReference type="OrthoDB" id="419770at2759"/>
<dbReference type="GO" id="GO:0005789">
    <property type="term" value="C:endoplasmic reticulum membrane"/>
    <property type="evidence" value="ECO:0007669"/>
    <property type="project" value="TreeGrafter"/>
</dbReference>
<comment type="caution">
    <text evidence="9">The sequence shown here is derived from an EMBL/GenBank/DDBJ whole genome shotgun (WGS) entry which is preliminary data.</text>
</comment>
<organism evidence="9 10">
    <name type="scientific">Elysia chlorotica</name>
    <name type="common">Eastern emerald elysia</name>
    <name type="synonym">Sea slug</name>
    <dbReference type="NCBI Taxonomy" id="188477"/>
    <lineage>
        <taxon>Eukaryota</taxon>
        <taxon>Metazoa</taxon>
        <taxon>Spiralia</taxon>
        <taxon>Lophotrochozoa</taxon>
        <taxon>Mollusca</taxon>
        <taxon>Gastropoda</taxon>
        <taxon>Heterobranchia</taxon>
        <taxon>Euthyneura</taxon>
        <taxon>Panpulmonata</taxon>
        <taxon>Sacoglossa</taxon>
        <taxon>Placobranchoidea</taxon>
        <taxon>Plakobranchidae</taxon>
        <taxon>Elysia</taxon>
    </lineage>
</organism>
<keyword evidence="8" id="KW-0333">Golgi apparatus</keyword>
<dbReference type="PANTHER" id="PTHR13148:SF0">
    <property type="entry name" value="POST-GPI ATTACHMENT TO PROTEINS FACTOR 3"/>
    <property type="match status" value="1"/>
</dbReference>
<dbReference type="PANTHER" id="PTHR13148">
    <property type="entry name" value="PER1-RELATED"/>
    <property type="match status" value="1"/>
</dbReference>
<feature type="transmembrane region" description="Helical" evidence="8">
    <location>
        <begin position="167"/>
        <end position="187"/>
    </location>
</feature>
<evidence type="ECO:0000256" key="4">
    <source>
        <dbReference type="ARBA" id="ARBA00022692"/>
    </source>
</evidence>
<feature type="transmembrane region" description="Helical" evidence="8">
    <location>
        <begin position="282"/>
        <end position="300"/>
    </location>
</feature>
<evidence type="ECO:0000256" key="2">
    <source>
        <dbReference type="ARBA" id="ARBA00006387"/>
    </source>
</evidence>
<feature type="transmembrane region" description="Helical" evidence="8">
    <location>
        <begin position="250"/>
        <end position="270"/>
    </location>
</feature>